<feature type="region of interest" description="Disordered" evidence="6">
    <location>
        <begin position="169"/>
        <end position="197"/>
    </location>
</feature>
<evidence type="ECO:0000256" key="6">
    <source>
        <dbReference type="SAM" id="MobiDB-lite"/>
    </source>
</evidence>
<dbReference type="GO" id="GO:0008270">
    <property type="term" value="F:zinc ion binding"/>
    <property type="evidence" value="ECO:0007669"/>
    <property type="project" value="InterPro"/>
</dbReference>
<dbReference type="InterPro" id="IPR007219">
    <property type="entry name" value="XnlR_reg_dom"/>
</dbReference>
<dbReference type="GO" id="GO:0003677">
    <property type="term" value="F:DNA binding"/>
    <property type="evidence" value="ECO:0007669"/>
    <property type="project" value="UniProtKB-KW"/>
</dbReference>
<evidence type="ECO:0000313" key="8">
    <source>
        <dbReference type="EMBL" id="RHZ61543.1"/>
    </source>
</evidence>
<dbReference type="Proteomes" id="UP000215305">
    <property type="component" value="Unassembled WGS sequence"/>
</dbReference>
<name>A0A397HJZ5_ASPTH</name>
<proteinExistence type="predicted"/>
<reference evidence="8" key="1">
    <citation type="submission" date="2018-08" db="EMBL/GenBank/DDBJ databases">
        <title>Draft genome sequence of azole-resistant Aspergillus thermomutatus (Neosartorya pseudofischeri) strain HMR AF 39, isolated from a human nasal aspirate.</title>
        <authorList>
            <person name="Parent-Michaud M."/>
            <person name="Dufresne P.J."/>
            <person name="Fournier E."/>
            <person name="Martineau C."/>
            <person name="Moreira S."/>
            <person name="Perkins V."/>
            <person name="De Repentigny L."/>
            <person name="Dufresne S.F."/>
        </authorList>
    </citation>
    <scope>NUCLEOTIDE SEQUENCE [LARGE SCALE GENOMIC DNA]</scope>
    <source>
        <strain evidence="8">HMR AF 39</strain>
    </source>
</reference>
<evidence type="ECO:0000256" key="1">
    <source>
        <dbReference type="ARBA" id="ARBA00022723"/>
    </source>
</evidence>
<dbReference type="GO" id="GO:0006351">
    <property type="term" value="P:DNA-templated transcription"/>
    <property type="evidence" value="ECO:0007669"/>
    <property type="project" value="InterPro"/>
</dbReference>
<keyword evidence="1" id="KW-0479">Metal-binding</keyword>
<dbReference type="Pfam" id="PF04082">
    <property type="entry name" value="Fungal_trans"/>
    <property type="match status" value="1"/>
</dbReference>
<dbReference type="GeneID" id="38130206"/>
<dbReference type="InterPro" id="IPR036864">
    <property type="entry name" value="Zn2-C6_fun-type_DNA-bd_sf"/>
</dbReference>
<keyword evidence="9" id="KW-1185">Reference proteome</keyword>
<dbReference type="SMART" id="SM00066">
    <property type="entry name" value="GAL4"/>
    <property type="match status" value="1"/>
</dbReference>
<dbReference type="InterPro" id="IPR004507">
    <property type="entry name" value="UbiX-like"/>
</dbReference>
<keyword evidence="2" id="KW-0805">Transcription regulation</keyword>
<dbReference type="PROSITE" id="PS00463">
    <property type="entry name" value="ZN2_CY6_FUNGAL_1"/>
    <property type="match status" value="1"/>
</dbReference>
<evidence type="ECO:0000256" key="2">
    <source>
        <dbReference type="ARBA" id="ARBA00023015"/>
    </source>
</evidence>
<dbReference type="Gene3D" id="4.10.240.10">
    <property type="entry name" value="Zn(2)-C6 fungal-type DNA-binding domain"/>
    <property type="match status" value="1"/>
</dbReference>
<dbReference type="PANTHER" id="PTHR43374">
    <property type="entry name" value="FLAVIN PRENYLTRANSFERASE"/>
    <property type="match status" value="1"/>
</dbReference>
<dbReference type="CDD" id="cd00067">
    <property type="entry name" value="GAL4"/>
    <property type="match status" value="1"/>
</dbReference>
<dbReference type="Pfam" id="PF00172">
    <property type="entry name" value="Zn_clus"/>
    <property type="match status" value="1"/>
</dbReference>
<dbReference type="CDD" id="cd12148">
    <property type="entry name" value="fungal_TF_MHR"/>
    <property type="match status" value="1"/>
</dbReference>
<dbReference type="PANTHER" id="PTHR43374:SF1">
    <property type="entry name" value="FLAVIN PRENYLTRANSFERASE PAD1, MITOCHONDRIAL"/>
    <property type="match status" value="1"/>
</dbReference>
<evidence type="ECO:0000313" key="9">
    <source>
        <dbReference type="Proteomes" id="UP000215305"/>
    </source>
</evidence>
<dbReference type="SUPFAM" id="SSF57701">
    <property type="entry name" value="Zn2/Cys6 DNA-binding domain"/>
    <property type="match status" value="1"/>
</dbReference>
<sequence length="756" mass="83963">MRTPRGLSCRTDNLLLLLSSLPPSRPSFSHLPETGRPRECKTCLPCRASKVRCDRNVPCSNCVKRNFNCSYGRPPPKDPYPLPLSTPTATTTLPQIPYSASLPSYTPTYQTTNTSGRDASFGTGTGTDCTPDQEPLSDTVMITQEEWDEINAKMRAMEQILGSLHSLFDTHAPRKPGKPVPDVSPEAEGSPRSEGIYEPDVLRTGSIHIGSRSALVDILNKSKVSEETAQALPKDDLLAELAMGNESAAYPFVDLWSSDPYTFNIAGVCGVLPDDDQCRRFLGFYRDIAAVLYPVLPDVARLEQDMNRLLRGRKAAGGVYRPDANGLVKPFGMSLAFLSLLFAVLASGCQLSDLPGKERGLTSWVYVSCAYQCLRMLNYVSQPTVEVIQILLIISHVLSYNMNAGASYTLLGMTERMCMVLGLHVESSGFARDVQAARRRAWWAMAFQNSHFSLAYDRPSITMVSQPEIPYDPKSMPGHRSYFETLCRIVSVVLEMLRMRMYPHHSQLRYHEIREYKQRFGRIIAEGVPHLRSPDHCATLADHIERTELRLHSSYFLSVLCRVSLDPDTHMDDERRAIIREDCLTNLMNTIDAFVELHSFNPYCSRTWISLQRAIASAFLLVANLEDRYRARTYDLIRRLELVLADHVYADGQASQNNQTESAKHLASSLRALRQVSAALRAKEPEGMGSGSETTNTVSSITTPMLIPASSPSVTLGTTAAQFSGHVPAPQGKSMRTILDSVSDVMLFPSMGMANL</sequence>
<organism evidence="8 9">
    <name type="scientific">Aspergillus thermomutatus</name>
    <name type="common">Neosartorya pseudofischeri</name>
    <dbReference type="NCBI Taxonomy" id="41047"/>
    <lineage>
        <taxon>Eukaryota</taxon>
        <taxon>Fungi</taxon>
        <taxon>Dikarya</taxon>
        <taxon>Ascomycota</taxon>
        <taxon>Pezizomycotina</taxon>
        <taxon>Eurotiomycetes</taxon>
        <taxon>Eurotiomycetidae</taxon>
        <taxon>Eurotiales</taxon>
        <taxon>Aspergillaceae</taxon>
        <taxon>Aspergillus</taxon>
        <taxon>Aspergillus subgen. Fumigati</taxon>
    </lineage>
</organism>
<evidence type="ECO:0000256" key="3">
    <source>
        <dbReference type="ARBA" id="ARBA00023125"/>
    </source>
</evidence>
<evidence type="ECO:0000256" key="4">
    <source>
        <dbReference type="ARBA" id="ARBA00023163"/>
    </source>
</evidence>
<dbReference type="InterPro" id="IPR001138">
    <property type="entry name" value="Zn2Cys6_DnaBD"/>
</dbReference>
<comment type="caution">
    <text evidence="8">The sequence shown here is derived from an EMBL/GenBank/DDBJ whole genome shotgun (WGS) entry which is preliminary data.</text>
</comment>
<gene>
    <name evidence="8" type="ORF">CDV56_108232</name>
</gene>
<dbReference type="PROSITE" id="PS50048">
    <property type="entry name" value="ZN2_CY6_FUNGAL_2"/>
    <property type="match status" value="1"/>
</dbReference>
<keyword evidence="4" id="KW-0804">Transcription</keyword>
<keyword evidence="5" id="KW-0539">Nucleus</keyword>
<dbReference type="VEuPathDB" id="FungiDB:CDV56_108232"/>
<dbReference type="GO" id="GO:0000981">
    <property type="term" value="F:DNA-binding transcription factor activity, RNA polymerase II-specific"/>
    <property type="evidence" value="ECO:0007669"/>
    <property type="project" value="InterPro"/>
</dbReference>
<dbReference type="AlphaFoldDB" id="A0A397HJZ5"/>
<dbReference type="RefSeq" id="XP_026616473.1">
    <property type="nucleotide sequence ID" value="XM_026761851.1"/>
</dbReference>
<dbReference type="STRING" id="41047.A0A397HJZ5"/>
<keyword evidence="3" id="KW-0238">DNA-binding</keyword>
<dbReference type="GO" id="GO:0016831">
    <property type="term" value="F:carboxy-lyase activity"/>
    <property type="evidence" value="ECO:0007669"/>
    <property type="project" value="TreeGrafter"/>
</dbReference>
<evidence type="ECO:0000259" key="7">
    <source>
        <dbReference type="PROSITE" id="PS50048"/>
    </source>
</evidence>
<accession>A0A397HJZ5</accession>
<dbReference type="EMBL" id="NKHU02000043">
    <property type="protein sequence ID" value="RHZ61543.1"/>
    <property type="molecule type" value="Genomic_DNA"/>
</dbReference>
<protein>
    <recommendedName>
        <fullName evidence="7">Zn(2)-C6 fungal-type domain-containing protein</fullName>
    </recommendedName>
</protein>
<dbReference type="OrthoDB" id="1747771at2759"/>
<evidence type="ECO:0000256" key="5">
    <source>
        <dbReference type="ARBA" id="ARBA00023242"/>
    </source>
</evidence>
<feature type="domain" description="Zn(2)-C6 fungal-type" evidence="7">
    <location>
        <begin position="42"/>
        <end position="71"/>
    </location>
</feature>